<dbReference type="InterPro" id="IPR058040">
    <property type="entry name" value="BW3TFN"/>
</dbReference>
<organism evidence="1 2">
    <name type="scientific">Methylobacterium adhaesivum</name>
    <dbReference type="NCBI Taxonomy" id="333297"/>
    <lineage>
        <taxon>Bacteria</taxon>
        <taxon>Pseudomonadati</taxon>
        <taxon>Pseudomonadota</taxon>
        <taxon>Alphaproteobacteria</taxon>
        <taxon>Hyphomicrobiales</taxon>
        <taxon>Methylobacteriaceae</taxon>
        <taxon>Methylobacterium</taxon>
    </lineage>
</organism>
<sequence>MAILTDSGRTALATAVKNSVLHLAWGRGQSWWDENRADVAIFGDDNRAALGRTNVAGVVVRTADELNTYAAGTDYTVNVVTGVLTRVLTGAIPAKGTVRVSYKTPRPPETPARTALFDEVGRKKLTECRYVIPNPESGSIVMTTGRFDPSDVPTPHLLARTVFAFNEAPLETIRETGVVLGTVAKPNVPPGQLYLAPGEVVNPGILLVLQYTSPIVRNGATQQSFESVLTF</sequence>
<comment type="caution">
    <text evidence="1">The sequence shown here is derived from an EMBL/GenBank/DDBJ whole genome shotgun (WGS) entry which is preliminary data.</text>
</comment>
<proteinExistence type="predicted"/>
<dbReference type="Pfam" id="PF25691">
    <property type="entry name" value="BW3TFN"/>
    <property type="match status" value="2"/>
</dbReference>
<dbReference type="EMBL" id="JAUFPX010000015">
    <property type="protein sequence ID" value="MDN3592114.1"/>
    <property type="molecule type" value="Genomic_DNA"/>
</dbReference>
<evidence type="ECO:0000313" key="2">
    <source>
        <dbReference type="Proteomes" id="UP001224644"/>
    </source>
</evidence>
<gene>
    <name evidence="1" type="ORF">QWZ12_16065</name>
</gene>
<dbReference type="Proteomes" id="UP001224644">
    <property type="component" value="Unassembled WGS sequence"/>
</dbReference>
<evidence type="ECO:0000313" key="1">
    <source>
        <dbReference type="EMBL" id="MDN3592114.1"/>
    </source>
</evidence>
<dbReference type="RefSeq" id="WP_238226219.1">
    <property type="nucleotide sequence ID" value="NZ_BPQD01000016.1"/>
</dbReference>
<keyword evidence="2" id="KW-1185">Reference proteome</keyword>
<name>A0ABT8BIZ7_9HYPH</name>
<accession>A0ABT8BIZ7</accession>
<protein>
    <submittedName>
        <fullName evidence="1">Uncharacterized protein</fullName>
    </submittedName>
</protein>
<reference evidence="2" key="1">
    <citation type="journal article" date="2019" name="Int. J. Syst. Evol. Microbiol.">
        <title>The Global Catalogue of Microorganisms (GCM) 10K type strain sequencing project: providing services to taxonomists for standard genome sequencing and annotation.</title>
        <authorList>
            <consortium name="The Broad Institute Genomics Platform"/>
            <consortium name="The Broad Institute Genome Sequencing Center for Infectious Disease"/>
            <person name="Wu L."/>
            <person name="Ma J."/>
        </authorList>
    </citation>
    <scope>NUCLEOTIDE SEQUENCE [LARGE SCALE GENOMIC DNA]</scope>
    <source>
        <strain evidence="2">CECT 7069</strain>
    </source>
</reference>